<dbReference type="FunCoup" id="A0A7R8UQX7">
    <property type="interactions" value="32"/>
</dbReference>
<dbReference type="AlphaFoldDB" id="A0A7R8UQX7"/>
<evidence type="ECO:0000313" key="9">
    <source>
        <dbReference type="Proteomes" id="UP000594454"/>
    </source>
</evidence>
<dbReference type="GO" id="GO:0008198">
    <property type="term" value="F:ferrous iron binding"/>
    <property type="evidence" value="ECO:0007669"/>
    <property type="project" value="TreeGrafter"/>
</dbReference>
<dbReference type="Proteomes" id="UP000594454">
    <property type="component" value="Chromosome 3"/>
</dbReference>
<sequence>MYAFVVAIQPELNPRFLINMKAFVAVTLATLLAVVYGADVDVCHSSVLTACDGREGGEVACNSLHGGFKHAERDMQSYVNSQLATSYDYLLLSTHFNSYQKHRPGFEKLFKELSDKAWDNAVNLIKKITQRGGVTNLNEKHEIPSTISRGKQPSLEVDELHSLALALDSEKKLAGDAQRIHRRISRLDKEEHYDPEVSHFIEEKFLEEQASTIRKLSGYANDLAKLVSVPDPSLSVYLFDEYLQKQ</sequence>
<feature type="domain" description="Ferritin-like diiron" evidence="7">
    <location>
        <begin position="65"/>
        <end position="227"/>
    </location>
</feature>
<dbReference type="SUPFAM" id="SSF47240">
    <property type="entry name" value="Ferritin-like"/>
    <property type="match status" value="1"/>
</dbReference>
<keyword evidence="9" id="KW-1185">Reference proteome</keyword>
<evidence type="ECO:0000256" key="4">
    <source>
        <dbReference type="ARBA" id="ARBA00023004"/>
    </source>
</evidence>
<comment type="function">
    <text evidence="6">Stores iron in a soluble, non-toxic, readily available form. Important for iron homeostasis. Iron is taken up in the ferrous form and deposited as ferric hydroxides after oxidation.</text>
</comment>
<evidence type="ECO:0000313" key="8">
    <source>
        <dbReference type="EMBL" id="CAD7085344.1"/>
    </source>
</evidence>
<accession>A0A7R8UQX7</accession>
<dbReference type="CDD" id="cd01056">
    <property type="entry name" value="Euk_Ferritin"/>
    <property type="match status" value="1"/>
</dbReference>
<evidence type="ECO:0000259" key="7">
    <source>
        <dbReference type="PROSITE" id="PS50905"/>
    </source>
</evidence>
<feature type="binding site" evidence="5">
    <location>
        <position position="170"/>
    </location>
    <ligand>
        <name>Fe cation</name>
        <dbReference type="ChEBI" id="CHEBI:24875"/>
        <label>1</label>
    </ligand>
</feature>
<evidence type="ECO:0000256" key="5">
    <source>
        <dbReference type="PIRSR" id="PIRSR601519-1"/>
    </source>
</evidence>
<name>A0A7R8UQX7_HERIL</name>
<dbReference type="GO" id="GO:0005737">
    <property type="term" value="C:cytoplasm"/>
    <property type="evidence" value="ECO:0007669"/>
    <property type="project" value="TreeGrafter"/>
</dbReference>
<dbReference type="InterPro" id="IPR009078">
    <property type="entry name" value="Ferritin-like_SF"/>
</dbReference>
<dbReference type="PROSITE" id="PS00204">
    <property type="entry name" value="FERRITIN_2"/>
    <property type="match status" value="1"/>
</dbReference>
<keyword evidence="2 6" id="KW-0409">Iron storage</keyword>
<organism evidence="8 9">
    <name type="scientific">Hermetia illucens</name>
    <name type="common">Black soldier fly</name>
    <dbReference type="NCBI Taxonomy" id="343691"/>
    <lineage>
        <taxon>Eukaryota</taxon>
        <taxon>Metazoa</taxon>
        <taxon>Ecdysozoa</taxon>
        <taxon>Arthropoda</taxon>
        <taxon>Hexapoda</taxon>
        <taxon>Insecta</taxon>
        <taxon>Pterygota</taxon>
        <taxon>Neoptera</taxon>
        <taxon>Endopterygota</taxon>
        <taxon>Diptera</taxon>
        <taxon>Brachycera</taxon>
        <taxon>Stratiomyomorpha</taxon>
        <taxon>Stratiomyidae</taxon>
        <taxon>Hermetiinae</taxon>
        <taxon>Hermetia</taxon>
    </lineage>
</organism>
<dbReference type="GO" id="GO:0006826">
    <property type="term" value="P:iron ion transport"/>
    <property type="evidence" value="ECO:0007669"/>
    <property type="project" value="InterPro"/>
</dbReference>
<dbReference type="PROSITE" id="PS50905">
    <property type="entry name" value="FERRITIN_LIKE"/>
    <property type="match status" value="1"/>
</dbReference>
<dbReference type="Pfam" id="PF00210">
    <property type="entry name" value="Ferritin"/>
    <property type="match status" value="1"/>
</dbReference>
<dbReference type="EMBL" id="LR899011">
    <property type="protein sequence ID" value="CAD7085344.1"/>
    <property type="molecule type" value="Genomic_DNA"/>
</dbReference>
<dbReference type="GO" id="GO:0006879">
    <property type="term" value="P:intracellular iron ion homeostasis"/>
    <property type="evidence" value="ECO:0007669"/>
    <property type="project" value="UniProtKB-KW"/>
</dbReference>
<dbReference type="OrthoDB" id="6363126at2759"/>
<dbReference type="GO" id="GO:0008199">
    <property type="term" value="F:ferric iron binding"/>
    <property type="evidence" value="ECO:0007669"/>
    <property type="project" value="InterPro"/>
</dbReference>
<evidence type="ECO:0000256" key="3">
    <source>
        <dbReference type="ARBA" id="ARBA00022723"/>
    </source>
</evidence>
<dbReference type="InterPro" id="IPR009040">
    <property type="entry name" value="Ferritin-like_diiron"/>
</dbReference>
<dbReference type="InterPro" id="IPR012347">
    <property type="entry name" value="Ferritin-like"/>
</dbReference>
<evidence type="ECO:0000256" key="2">
    <source>
        <dbReference type="ARBA" id="ARBA00022434"/>
    </source>
</evidence>
<keyword evidence="3 5" id="KW-0479">Metal-binding</keyword>
<dbReference type="Gene3D" id="1.20.1260.10">
    <property type="match status" value="1"/>
</dbReference>
<keyword evidence="4 5" id="KW-0408">Iron</keyword>
<dbReference type="PANTHER" id="PTHR11431:SF51">
    <property type="entry name" value="FERRITIN"/>
    <property type="match status" value="1"/>
</dbReference>
<feature type="binding site" evidence="5">
    <location>
        <position position="209"/>
    </location>
    <ligand>
        <name>Fe cation</name>
        <dbReference type="ChEBI" id="CHEBI:24875"/>
        <label>1</label>
    </ligand>
</feature>
<dbReference type="InterPro" id="IPR008331">
    <property type="entry name" value="Ferritin_DPS_dom"/>
</dbReference>
<gene>
    <name evidence="8" type="ORF">HERILL_LOCUS8194</name>
</gene>
<evidence type="ECO:0000256" key="6">
    <source>
        <dbReference type="RuleBase" id="RU361145"/>
    </source>
</evidence>
<comment type="similarity">
    <text evidence="1 6">Belongs to the ferritin family.</text>
</comment>
<protein>
    <recommendedName>
        <fullName evidence="6">Ferritin</fullName>
    </recommendedName>
</protein>
<evidence type="ECO:0000256" key="1">
    <source>
        <dbReference type="ARBA" id="ARBA00007513"/>
    </source>
</evidence>
<reference evidence="8 9" key="1">
    <citation type="submission" date="2020-11" db="EMBL/GenBank/DDBJ databases">
        <authorList>
            <person name="Wallbank WR R."/>
            <person name="Pardo Diaz C."/>
            <person name="Kozak K."/>
            <person name="Martin S."/>
            <person name="Jiggins C."/>
            <person name="Moest M."/>
            <person name="Warren A I."/>
            <person name="Generalovic N T."/>
            <person name="Byers J.R.P. K."/>
            <person name="Montejo-Kovacevich G."/>
            <person name="Yen C E."/>
        </authorList>
    </citation>
    <scope>NUCLEOTIDE SEQUENCE [LARGE SCALE GENOMIC DNA]</scope>
</reference>
<proteinExistence type="inferred from homology"/>
<dbReference type="PANTHER" id="PTHR11431">
    <property type="entry name" value="FERRITIN"/>
    <property type="match status" value="1"/>
</dbReference>
<dbReference type="InterPro" id="IPR001519">
    <property type="entry name" value="Ferritin"/>
</dbReference>
<dbReference type="InParanoid" id="A0A7R8UQX7"/>
<dbReference type="InterPro" id="IPR014034">
    <property type="entry name" value="Ferritin_CS"/>
</dbReference>